<feature type="signal peptide" evidence="6">
    <location>
        <begin position="1"/>
        <end position="25"/>
    </location>
</feature>
<evidence type="ECO:0000313" key="9">
    <source>
        <dbReference type="Proteomes" id="UP000193944"/>
    </source>
</evidence>
<evidence type="ECO:0000256" key="4">
    <source>
        <dbReference type="ARBA" id="ARBA00023136"/>
    </source>
</evidence>
<dbReference type="PROSITE" id="PS50259">
    <property type="entry name" value="G_PROTEIN_RECEP_F3_4"/>
    <property type="match status" value="1"/>
</dbReference>
<feature type="transmembrane region" description="Helical" evidence="5">
    <location>
        <begin position="670"/>
        <end position="688"/>
    </location>
</feature>
<dbReference type="GO" id="GO:0004930">
    <property type="term" value="F:G protein-coupled receptor activity"/>
    <property type="evidence" value="ECO:0007669"/>
    <property type="project" value="InterPro"/>
</dbReference>
<keyword evidence="6" id="KW-0732">Signal</keyword>
<reference evidence="8 9" key="2">
    <citation type="submission" date="2016-08" db="EMBL/GenBank/DDBJ databases">
        <title>Pervasive Adenine N6-methylation of Active Genes in Fungi.</title>
        <authorList>
            <consortium name="DOE Joint Genome Institute"/>
            <person name="Mondo S.J."/>
            <person name="Dannebaum R.O."/>
            <person name="Kuo R.C."/>
            <person name="Labutti K."/>
            <person name="Haridas S."/>
            <person name="Kuo A."/>
            <person name="Salamov A."/>
            <person name="Ahrendt S.R."/>
            <person name="Lipzen A."/>
            <person name="Sullivan W."/>
            <person name="Andreopoulos W.B."/>
            <person name="Clum A."/>
            <person name="Lindquist E."/>
            <person name="Daum C."/>
            <person name="Ramamoorthy G.K."/>
            <person name="Gryganskyi A."/>
            <person name="Culley D."/>
            <person name="Magnuson J.K."/>
            <person name="James T.Y."/>
            <person name="O'Malley M.A."/>
            <person name="Stajich J.E."/>
            <person name="Spatafora J.W."/>
            <person name="Visel A."/>
            <person name="Grigoriev I.V."/>
        </authorList>
    </citation>
    <scope>NUCLEOTIDE SEQUENCE [LARGE SCALE GENOMIC DNA]</scope>
    <source>
        <strain evidence="8 9">S4</strain>
    </source>
</reference>
<organism evidence="8 9">
    <name type="scientific">Anaeromyces robustus</name>
    <dbReference type="NCBI Taxonomy" id="1754192"/>
    <lineage>
        <taxon>Eukaryota</taxon>
        <taxon>Fungi</taxon>
        <taxon>Fungi incertae sedis</taxon>
        <taxon>Chytridiomycota</taxon>
        <taxon>Chytridiomycota incertae sedis</taxon>
        <taxon>Neocallimastigomycetes</taxon>
        <taxon>Neocallimastigales</taxon>
        <taxon>Neocallimastigaceae</taxon>
        <taxon>Anaeromyces</taxon>
    </lineage>
</organism>
<dbReference type="STRING" id="1754192.A0A1Y1WX67"/>
<dbReference type="EMBL" id="MCFG01000222">
    <property type="protein sequence ID" value="ORX78130.1"/>
    <property type="molecule type" value="Genomic_DNA"/>
</dbReference>
<dbReference type="AlphaFoldDB" id="A0A1Y1WX67"/>
<dbReference type="SUPFAM" id="SSF53850">
    <property type="entry name" value="Periplasmic binding protein-like II"/>
    <property type="match status" value="1"/>
</dbReference>
<keyword evidence="2 5" id="KW-0812">Transmembrane</keyword>
<dbReference type="OrthoDB" id="2153715at2759"/>
<dbReference type="Proteomes" id="UP000193944">
    <property type="component" value="Unassembled WGS sequence"/>
</dbReference>
<reference evidence="8 9" key="1">
    <citation type="submission" date="2016-08" db="EMBL/GenBank/DDBJ databases">
        <title>A Parts List for Fungal Cellulosomes Revealed by Comparative Genomics.</title>
        <authorList>
            <consortium name="DOE Joint Genome Institute"/>
            <person name="Haitjema C.H."/>
            <person name="Gilmore S.P."/>
            <person name="Henske J.K."/>
            <person name="Solomon K.V."/>
            <person name="De Groot R."/>
            <person name="Kuo A."/>
            <person name="Mondo S.J."/>
            <person name="Salamov A.A."/>
            <person name="Labutti K."/>
            <person name="Zhao Z."/>
            <person name="Chiniquy J."/>
            <person name="Barry K."/>
            <person name="Brewer H.M."/>
            <person name="Purvine S.O."/>
            <person name="Wright A.T."/>
            <person name="Boxma B."/>
            <person name="Van Alen T."/>
            <person name="Hackstein J.H."/>
            <person name="Baker S.E."/>
            <person name="Grigoriev I.V."/>
            <person name="O'Malley M.A."/>
        </authorList>
    </citation>
    <scope>NUCLEOTIDE SEQUENCE [LARGE SCALE GENOMIC DNA]</scope>
    <source>
        <strain evidence="8 9">S4</strain>
    </source>
</reference>
<dbReference type="InterPro" id="IPR017978">
    <property type="entry name" value="GPCR_3_C"/>
</dbReference>
<name>A0A1Y1WX67_9FUNG</name>
<evidence type="ECO:0000256" key="6">
    <source>
        <dbReference type="SAM" id="SignalP"/>
    </source>
</evidence>
<feature type="transmembrane region" description="Helical" evidence="5">
    <location>
        <begin position="552"/>
        <end position="572"/>
    </location>
</feature>
<keyword evidence="4 5" id="KW-0472">Membrane</keyword>
<proteinExistence type="predicted"/>
<evidence type="ECO:0000256" key="3">
    <source>
        <dbReference type="ARBA" id="ARBA00022989"/>
    </source>
</evidence>
<protein>
    <recommendedName>
        <fullName evidence="7">G-protein coupled receptors family 3 profile domain-containing protein</fullName>
    </recommendedName>
</protein>
<feature type="transmembrane region" description="Helical" evidence="5">
    <location>
        <begin position="592"/>
        <end position="616"/>
    </location>
</feature>
<evidence type="ECO:0000256" key="1">
    <source>
        <dbReference type="ARBA" id="ARBA00004141"/>
    </source>
</evidence>
<comment type="subcellular location">
    <subcellularLocation>
        <location evidence="1">Membrane</location>
        <topology evidence="1">Multi-pass membrane protein</topology>
    </subcellularLocation>
</comment>
<keyword evidence="9" id="KW-1185">Reference proteome</keyword>
<evidence type="ECO:0000256" key="2">
    <source>
        <dbReference type="ARBA" id="ARBA00022692"/>
    </source>
</evidence>
<accession>A0A1Y1WX67</accession>
<gene>
    <name evidence="8" type="ORF">BCR32DRAFT_270245</name>
</gene>
<sequence>MKFINSTISLYIISYFLFLIEKINTKEVINILINPPNISTENEQYLNNYNEQINQYLVSKNIDFGVNFSYCVPEPTDGESVFYFYQSANTFFSVDTEFARNFNCTLRELKSSNYDMMILDDRFLFSDDSYITNTILESLFGFDEITNFYVNYNNDHKIKKETLSHHSANILKDGTTVDNKLYGLPYEFDFDVLYYYPEATEIKDLLSKVQNLEGWKNLDPSGVLSVGLGNNDEIINFFAEFVRYQYDIPKEEDPSTYNKLYDRKSNDLFNLFRDYVTKLMGNNMEKSLSISNLEAYNSFMNGEKRIYKGKASDHHYFKNNNQNVTILADSLPGGKSVVSEKYLVINKNSQKPIDQLVQFAIELTSPEIQIYRSEQFGTLPTFDLKNLSNNDFANAYCSGENSGICTLYEQLKPILITKVLKKSRYSANYLESRLVLPISLRNTLTSKDNNVIIKTFSNLLDIWNDSLETFKLNPITALLMGLNSLSFFTVIYLFWIIYKVYRNRKHPYIKAMSPYLTNITIIGIALKIIYPYTLNYIRTNYLCRMNVVINFFIDNLIYTPLFAIIFRIYYIYTNVTNMSCGKKLHDKRIIRYIILILFLTFMAFYILTAWDHFILITTGSIALTRTITCFYDFAKYALYSNIYTVFMFILMMGMTIKVHKLSKKYGDTKFIFFIVLLLITSFVVQQAFSTFMSTSNIDQVSTSLLFTIFLQLTTSVITVHLLIGNRILYIKKHPIKNKSKFNSSDFKNINNIANFVAMKKDMNSSFSMFDTTKNSSKNTSEIYINMNSSYNTSSNNKKDQFMSNNQSFRSFSHTLQDLNSSYNDNSNGMLFNSVINNDNLRNYNSNNNNYYNNYNGSSNNNSNSYFYLNNLSENSNYNRKINFN</sequence>
<dbReference type="GO" id="GO:0016020">
    <property type="term" value="C:membrane"/>
    <property type="evidence" value="ECO:0007669"/>
    <property type="project" value="UniProtKB-SubCell"/>
</dbReference>
<feature type="transmembrane region" description="Helical" evidence="5">
    <location>
        <begin position="700"/>
        <end position="723"/>
    </location>
</feature>
<dbReference type="Pfam" id="PF00003">
    <property type="entry name" value="7tm_3"/>
    <property type="match status" value="1"/>
</dbReference>
<feature type="transmembrane region" description="Helical" evidence="5">
    <location>
        <begin position="636"/>
        <end position="658"/>
    </location>
</feature>
<feature type="transmembrane region" description="Helical" evidence="5">
    <location>
        <begin position="475"/>
        <end position="495"/>
    </location>
</feature>
<keyword evidence="3 5" id="KW-1133">Transmembrane helix</keyword>
<evidence type="ECO:0000256" key="5">
    <source>
        <dbReference type="SAM" id="Phobius"/>
    </source>
</evidence>
<comment type="caution">
    <text evidence="8">The sequence shown here is derived from an EMBL/GenBank/DDBJ whole genome shotgun (WGS) entry which is preliminary data.</text>
</comment>
<dbReference type="Gene3D" id="3.40.190.10">
    <property type="entry name" value="Periplasmic binding protein-like II"/>
    <property type="match status" value="1"/>
</dbReference>
<evidence type="ECO:0000259" key="7">
    <source>
        <dbReference type="PROSITE" id="PS50259"/>
    </source>
</evidence>
<evidence type="ECO:0000313" key="8">
    <source>
        <dbReference type="EMBL" id="ORX78130.1"/>
    </source>
</evidence>
<feature type="chain" id="PRO_5012869745" description="G-protein coupled receptors family 3 profile domain-containing protein" evidence="6">
    <location>
        <begin position="26"/>
        <end position="884"/>
    </location>
</feature>
<feature type="domain" description="G-protein coupled receptors family 3 profile" evidence="7">
    <location>
        <begin position="478"/>
        <end position="737"/>
    </location>
</feature>
<feature type="transmembrane region" description="Helical" evidence="5">
    <location>
        <begin position="515"/>
        <end position="532"/>
    </location>
</feature>